<dbReference type="InterPro" id="IPR032710">
    <property type="entry name" value="NTF2-like_dom_sf"/>
</dbReference>
<sequence length="146" mass="16457">MVTQEFPMNAEAALRRKVDAYLASIDAADSESGKELWETSERVSFIHPRGHEYGWDEVAKNFYGITMGATFSQRALRLDGEPRITVYNDAAVIEFEWTFVALRVDNGETLRSVGRESQVFIRAEEDWKLVHVHYSGPPVTGAGQGF</sequence>
<proteinExistence type="predicted"/>
<dbReference type="EMBL" id="RWKA01000004">
    <property type="protein sequence ID" value="TGB44157.1"/>
    <property type="molecule type" value="Genomic_DNA"/>
</dbReference>
<dbReference type="SUPFAM" id="SSF54427">
    <property type="entry name" value="NTF2-like"/>
    <property type="match status" value="1"/>
</dbReference>
<gene>
    <name evidence="1" type="ORF">EJD98_09825</name>
</gene>
<evidence type="ECO:0000313" key="2">
    <source>
        <dbReference type="Proteomes" id="UP000297792"/>
    </source>
</evidence>
<dbReference type="Proteomes" id="UP000297792">
    <property type="component" value="Unassembled WGS sequence"/>
</dbReference>
<reference evidence="1 2" key="1">
    <citation type="submission" date="2018-12" db="EMBL/GenBank/DDBJ databases">
        <title>Draft genome sequences of Mycolicibacterium peregrinum isolated from a pig with lymphadenitis and from soil on the same Japanese pig farm.</title>
        <authorList>
            <person name="Komatsu T."/>
            <person name="Ohya K."/>
            <person name="Sawai K."/>
            <person name="Odoi J.O."/>
            <person name="Otsu K."/>
            <person name="Ota A."/>
            <person name="Ito T."/>
            <person name="Kawai M."/>
            <person name="Maruyama F."/>
        </authorList>
    </citation>
    <scope>NUCLEOTIDE SEQUENCE [LARGE SCALE GENOMIC DNA]</scope>
    <source>
        <strain evidence="1 2">138</strain>
    </source>
</reference>
<dbReference type="AlphaFoldDB" id="A0A4Z0HSI8"/>
<dbReference type="InterPro" id="IPR037401">
    <property type="entry name" value="SnoaL-like"/>
</dbReference>
<organism evidence="1 2">
    <name type="scientific">Mycolicibacterium peregrinum</name>
    <name type="common">Mycobacterium peregrinum</name>
    <dbReference type="NCBI Taxonomy" id="43304"/>
    <lineage>
        <taxon>Bacteria</taxon>
        <taxon>Bacillati</taxon>
        <taxon>Actinomycetota</taxon>
        <taxon>Actinomycetes</taxon>
        <taxon>Mycobacteriales</taxon>
        <taxon>Mycobacteriaceae</taxon>
        <taxon>Mycolicibacterium</taxon>
    </lineage>
</organism>
<comment type="caution">
    <text evidence="1">The sequence shown here is derived from an EMBL/GenBank/DDBJ whole genome shotgun (WGS) entry which is preliminary data.</text>
</comment>
<accession>A0A4Z0HSI8</accession>
<evidence type="ECO:0000313" key="1">
    <source>
        <dbReference type="EMBL" id="TGB44157.1"/>
    </source>
</evidence>
<keyword evidence="2" id="KW-1185">Reference proteome</keyword>
<dbReference type="Pfam" id="PF13474">
    <property type="entry name" value="SnoaL_3"/>
    <property type="match status" value="1"/>
</dbReference>
<dbReference type="Gene3D" id="3.10.450.50">
    <property type="match status" value="1"/>
</dbReference>
<name>A0A4Z0HSI8_MYCPR</name>
<protein>
    <submittedName>
        <fullName evidence="1">DUF4440 domain-containing protein</fullName>
    </submittedName>
</protein>